<evidence type="ECO:0000313" key="2">
    <source>
        <dbReference type="EMBL" id="KAJ7631475.1"/>
    </source>
</evidence>
<evidence type="ECO:0000313" key="3">
    <source>
        <dbReference type="Proteomes" id="UP001221757"/>
    </source>
</evidence>
<dbReference type="AlphaFoldDB" id="A0AAD7BV01"/>
<feature type="region of interest" description="Disordered" evidence="1">
    <location>
        <begin position="78"/>
        <end position="109"/>
    </location>
</feature>
<dbReference type="EMBL" id="JARKIE010000519">
    <property type="protein sequence ID" value="KAJ7631475.1"/>
    <property type="molecule type" value="Genomic_DNA"/>
</dbReference>
<reference evidence="2" key="1">
    <citation type="submission" date="2023-03" db="EMBL/GenBank/DDBJ databases">
        <title>Massive genome expansion in bonnet fungi (Mycena s.s.) driven by repeated elements and novel gene families across ecological guilds.</title>
        <authorList>
            <consortium name="Lawrence Berkeley National Laboratory"/>
            <person name="Harder C.B."/>
            <person name="Miyauchi S."/>
            <person name="Viragh M."/>
            <person name="Kuo A."/>
            <person name="Thoen E."/>
            <person name="Andreopoulos B."/>
            <person name="Lu D."/>
            <person name="Skrede I."/>
            <person name="Drula E."/>
            <person name="Henrissat B."/>
            <person name="Morin E."/>
            <person name="Kohler A."/>
            <person name="Barry K."/>
            <person name="LaButti K."/>
            <person name="Morin E."/>
            <person name="Salamov A."/>
            <person name="Lipzen A."/>
            <person name="Mereny Z."/>
            <person name="Hegedus B."/>
            <person name="Baldrian P."/>
            <person name="Stursova M."/>
            <person name="Weitz H."/>
            <person name="Taylor A."/>
            <person name="Grigoriev I.V."/>
            <person name="Nagy L.G."/>
            <person name="Martin F."/>
            <person name="Kauserud H."/>
        </authorList>
    </citation>
    <scope>NUCLEOTIDE SEQUENCE</scope>
    <source>
        <strain evidence="2">CBHHK067</strain>
    </source>
</reference>
<proteinExistence type="predicted"/>
<evidence type="ECO:0000256" key="1">
    <source>
        <dbReference type="SAM" id="MobiDB-lite"/>
    </source>
</evidence>
<sequence>MKVQGAIRSLAFQKFMEPCSTSSASTSWSWVEYGADFSSADDFLAPHHRVRCVITTFSEERDKEWFALEKRQRALPICTGGEANPGSPVQGTGLTSIEDGNAEGGAPPSITRMDFDVFVDGADEDTKQIRGQDAEDNATGYLALGSSH</sequence>
<protein>
    <submittedName>
        <fullName evidence="2">Uncharacterized protein</fullName>
    </submittedName>
</protein>
<dbReference type="Proteomes" id="UP001221757">
    <property type="component" value="Unassembled WGS sequence"/>
</dbReference>
<keyword evidence="3" id="KW-1185">Reference proteome</keyword>
<comment type="caution">
    <text evidence="2">The sequence shown here is derived from an EMBL/GenBank/DDBJ whole genome shotgun (WGS) entry which is preliminary data.</text>
</comment>
<name>A0AAD7BV01_MYCRO</name>
<organism evidence="2 3">
    <name type="scientific">Mycena rosella</name>
    <name type="common">Pink bonnet</name>
    <name type="synonym">Agaricus rosellus</name>
    <dbReference type="NCBI Taxonomy" id="1033263"/>
    <lineage>
        <taxon>Eukaryota</taxon>
        <taxon>Fungi</taxon>
        <taxon>Dikarya</taxon>
        <taxon>Basidiomycota</taxon>
        <taxon>Agaricomycotina</taxon>
        <taxon>Agaricomycetes</taxon>
        <taxon>Agaricomycetidae</taxon>
        <taxon>Agaricales</taxon>
        <taxon>Marasmiineae</taxon>
        <taxon>Mycenaceae</taxon>
        <taxon>Mycena</taxon>
    </lineage>
</organism>
<feature type="region of interest" description="Disordered" evidence="1">
    <location>
        <begin position="126"/>
        <end position="148"/>
    </location>
</feature>
<accession>A0AAD7BV01</accession>
<gene>
    <name evidence="2" type="ORF">B0H17DRAFT_1217913</name>
</gene>